<dbReference type="AlphaFoldDB" id="A0A1Y2G4C5"/>
<sequence length="65" mass="7696">WFKHKQVMKAEFPTGWAPPKRISREAIDLLRLLQRSDPTVYTTPVLAERFKISPESVRRILKSQF</sequence>
<feature type="non-terminal residue" evidence="4">
    <location>
        <position position="65"/>
    </location>
</feature>
<evidence type="ECO:0000313" key="5">
    <source>
        <dbReference type="Proteomes" id="UP000193467"/>
    </source>
</evidence>
<accession>A0A1Y2G4C5</accession>
<evidence type="ECO:0000256" key="1">
    <source>
        <dbReference type="ARBA" id="ARBA00003548"/>
    </source>
</evidence>
<dbReference type="InterPro" id="IPR010487">
    <property type="entry name" value="NGRN/Rrg9"/>
</dbReference>
<protein>
    <recommendedName>
        <fullName evidence="3">Required for respiratory growth protein 9, mitochondrial</fullName>
    </recommendedName>
</protein>
<dbReference type="PANTHER" id="PTHR13475:SF3">
    <property type="entry name" value="NEUGRIN"/>
    <property type="match status" value="1"/>
</dbReference>
<dbReference type="PANTHER" id="PTHR13475">
    <property type="entry name" value="NEUGRIN"/>
    <property type="match status" value="1"/>
</dbReference>
<gene>
    <name evidence="4" type="ORF">BCR35DRAFT_253131</name>
</gene>
<comment type="caution">
    <text evidence="4">The sequence shown here is derived from an EMBL/GenBank/DDBJ whole genome shotgun (WGS) entry which is preliminary data.</text>
</comment>
<feature type="non-terminal residue" evidence="4">
    <location>
        <position position="1"/>
    </location>
</feature>
<evidence type="ECO:0000256" key="3">
    <source>
        <dbReference type="ARBA" id="ARBA00013566"/>
    </source>
</evidence>
<comment type="function">
    <text evidence="1">Required for respiratory activity and maintenance and expression of the mitochondrial genome.</text>
</comment>
<dbReference type="Pfam" id="PF06413">
    <property type="entry name" value="Neugrin"/>
    <property type="match status" value="1"/>
</dbReference>
<keyword evidence="5" id="KW-1185">Reference proteome</keyword>
<reference evidence="4 5" key="1">
    <citation type="submission" date="2016-07" db="EMBL/GenBank/DDBJ databases">
        <title>Pervasive Adenine N6-methylation of Active Genes in Fungi.</title>
        <authorList>
            <consortium name="DOE Joint Genome Institute"/>
            <person name="Mondo S.J."/>
            <person name="Dannebaum R.O."/>
            <person name="Kuo R.C."/>
            <person name="Labutti K."/>
            <person name="Haridas S."/>
            <person name="Kuo A."/>
            <person name="Salamov A."/>
            <person name="Ahrendt S.R."/>
            <person name="Lipzen A."/>
            <person name="Sullivan W."/>
            <person name="Andreopoulos W.B."/>
            <person name="Clum A."/>
            <person name="Lindquist E."/>
            <person name="Daum C."/>
            <person name="Ramamoorthy G.K."/>
            <person name="Gryganskyi A."/>
            <person name="Culley D."/>
            <person name="Magnuson J.K."/>
            <person name="James T.Y."/>
            <person name="O'Malley M.A."/>
            <person name="Stajich J.E."/>
            <person name="Spatafora J.W."/>
            <person name="Visel A."/>
            <person name="Grigoriev I.V."/>
        </authorList>
    </citation>
    <scope>NUCLEOTIDE SEQUENCE [LARGE SCALE GENOMIC DNA]</scope>
    <source>
        <strain evidence="4 5">62-1032</strain>
    </source>
</reference>
<proteinExistence type="inferred from homology"/>
<evidence type="ECO:0000313" key="4">
    <source>
        <dbReference type="EMBL" id="ORY92784.1"/>
    </source>
</evidence>
<organism evidence="4 5">
    <name type="scientific">Leucosporidium creatinivorum</name>
    <dbReference type="NCBI Taxonomy" id="106004"/>
    <lineage>
        <taxon>Eukaryota</taxon>
        <taxon>Fungi</taxon>
        <taxon>Dikarya</taxon>
        <taxon>Basidiomycota</taxon>
        <taxon>Pucciniomycotina</taxon>
        <taxon>Microbotryomycetes</taxon>
        <taxon>Leucosporidiales</taxon>
        <taxon>Leucosporidium</taxon>
    </lineage>
</organism>
<dbReference type="OrthoDB" id="5578174at2759"/>
<evidence type="ECO:0000256" key="2">
    <source>
        <dbReference type="ARBA" id="ARBA00010895"/>
    </source>
</evidence>
<dbReference type="InParanoid" id="A0A1Y2G4C5"/>
<dbReference type="GO" id="GO:0005634">
    <property type="term" value="C:nucleus"/>
    <property type="evidence" value="ECO:0007669"/>
    <property type="project" value="TreeGrafter"/>
</dbReference>
<dbReference type="STRING" id="106004.A0A1Y2G4C5"/>
<dbReference type="FunCoup" id="A0A1Y2G4C5">
    <property type="interactions" value="144"/>
</dbReference>
<dbReference type="Proteomes" id="UP000193467">
    <property type="component" value="Unassembled WGS sequence"/>
</dbReference>
<dbReference type="EMBL" id="MCGR01000001">
    <property type="protein sequence ID" value="ORY92784.1"/>
    <property type="molecule type" value="Genomic_DNA"/>
</dbReference>
<name>A0A1Y2G4C5_9BASI</name>
<comment type="similarity">
    <text evidence="2">Belongs to the RRG9 family.</text>
</comment>